<dbReference type="GeneID" id="14875468"/>
<dbReference type="Gene3D" id="3.80.10.10">
    <property type="entry name" value="Ribonuclease Inhibitor"/>
    <property type="match status" value="2"/>
</dbReference>
<evidence type="ECO:0008006" key="6">
    <source>
        <dbReference type="Google" id="ProtNLM"/>
    </source>
</evidence>
<proteinExistence type="predicted"/>
<dbReference type="GO" id="GO:0005829">
    <property type="term" value="C:cytosol"/>
    <property type="evidence" value="ECO:0007669"/>
    <property type="project" value="TreeGrafter"/>
</dbReference>
<dbReference type="Pfam" id="PF13516">
    <property type="entry name" value="LRR_6"/>
    <property type="match status" value="1"/>
</dbReference>
<keyword evidence="3" id="KW-0677">Repeat</keyword>
<dbReference type="GO" id="GO:0031267">
    <property type="term" value="F:small GTPase binding"/>
    <property type="evidence" value="ECO:0007669"/>
    <property type="project" value="TreeGrafter"/>
</dbReference>
<sequence length="522" mass="58316">MISYLIRQNNHIIFMSQFEAEIIVSRFMRRDRERMNYSGISTDVPFLNNLTSDNVQIVGKVCTTKSLPVQGAVEDLSELVEYLDKNELPLNRDQQFKRGTVTKDARLDLCKQGVGVEGARLVRQHLAKNTTIMHLLMGDDSLGVEGAKEVGHIIKENQSIKTIYLGCNNIAEEGTKHLVDAILEKNNINALWIKRNHINEGGAAHIGRLMSTNNSIQILDLISNDLQASAINTVTAAIRSNPLNCLTTLMLDSNHFGAQGAQYIADNILTSETSHARLLFLSLSNCNLLDEGCRIICEAFNRQSTIIDLDMSSNRLTPKSATYIGDMLAANKTLQGIDIGHSGATVVVGGEYNTFGADGVVYIIESVGNSQHPTLRSMDITFSARELTTEQKERALRIIQNKQFPISRIEGIIRMVGTHNIQFQKALQEKNKYVKMRIQASGSSSKTKSNNKSEDREAFTADFVKPIISVYRAVKDTKKAHTPKLLEKKEKIKHSIEKNDEKELSHIFVDQQSTTNQFSFTF</sequence>
<dbReference type="EMBL" id="GL883008">
    <property type="protein sequence ID" value="EGG23361.1"/>
    <property type="molecule type" value="Genomic_DNA"/>
</dbReference>
<dbReference type="InterPro" id="IPR032675">
    <property type="entry name" value="LRR_dom_sf"/>
</dbReference>
<evidence type="ECO:0000256" key="2">
    <source>
        <dbReference type="ARBA" id="ARBA00022614"/>
    </source>
</evidence>
<dbReference type="PANTHER" id="PTHR24113:SF12">
    <property type="entry name" value="RAN GTPASE-ACTIVATING PROTEIN 1"/>
    <property type="match status" value="1"/>
</dbReference>
<evidence type="ECO:0000256" key="3">
    <source>
        <dbReference type="ARBA" id="ARBA00022737"/>
    </source>
</evidence>
<dbReference type="KEGG" id="dfa:DFA_05493"/>
<dbReference type="GO" id="GO:0006913">
    <property type="term" value="P:nucleocytoplasmic transport"/>
    <property type="evidence" value="ECO:0007669"/>
    <property type="project" value="TreeGrafter"/>
</dbReference>
<dbReference type="AlphaFoldDB" id="F4PLD9"/>
<dbReference type="GO" id="GO:0048471">
    <property type="term" value="C:perinuclear region of cytoplasm"/>
    <property type="evidence" value="ECO:0007669"/>
    <property type="project" value="TreeGrafter"/>
</dbReference>
<dbReference type="OrthoDB" id="19386at2759"/>
<dbReference type="RefSeq" id="XP_004361212.1">
    <property type="nucleotide sequence ID" value="XM_004361155.1"/>
</dbReference>
<name>F4PLD9_CACFS</name>
<dbReference type="SMART" id="SM00368">
    <property type="entry name" value="LRR_RI"/>
    <property type="match status" value="5"/>
</dbReference>
<dbReference type="GO" id="GO:0005096">
    <property type="term" value="F:GTPase activator activity"/>
    <property type="evidence" value="ECO:0007669"/>
    <property type="project" value="UniProtKB-KW"/>
</dbReference>
<evidence type="ECO:0000313" key="4">
    <source>
        <dbReference type="EMBL" id="EGG23361.1"/>
    </source>
</evidence>
<keyword evidence="5" id="KW-1185">Reference proteome</keyword>
<dbReference type="PANTHER" id="PTHR24113">
    <property type="entry name" value="RAN GTPASE-ACTIVATING PROTEIN 1"/>
    <property type="match status" value="1"/>
</dbReference>
<dbReference type="OMA" id="CRIICEA"/>
<gene>
    <name evidence="4" type="ORF">DFA_05493</name>
</gene>
<accession>F4PLD9</accession>
<dbReference type="SUPFAM" id="SSF52047">
    <property type="entry name" value="RNI-like"/>
    <property type="match status" value="1"/>
</dbReference>
<dbReference type="InterPro" id="IPR001611">
    <property type="entry name" value="Leu-rich_rpt"/>
</dbReference>
<protein>
    <recommendedName>
        <fullName evidence="6">Leucine-rich repeat-containing protein</fullName>
    </recommendedName>
</protein>
<evidence type="ECO:0000313" key="5">
    <source>
        <dbReference type="Proteomes" id="UP000007797"/>
    </source>
</evidence>
<keyword evidence="1" id="KW-0343">GTPase activation</keyword>
<organism evidence="4 5">
    <name type="scientific">Cavenderia fasciculata</name>
    <name type="common">Slime mold</name>
    <name type="synonym">Dictyostelium fasciculatum</name>
    <dbReference type="NCBI Taxonomy" id="261658"/>
    <lineage>
        <taxon>Eukaryota</taxon>
        <taxon>Amoebozoa</taxon>
        <taxon>Evosea</taxon>
        <taxon>Eumycetozoa</taxon>
        <taxon>Dictyostelia</taxon>
        <taxon>Acytosteliales</taxon>
        <taxon>Cavenderiaceae</taxon>
        <taxon>Cavenderia</taxon>
    </lineage>
</organism>
<dbReference type="GO" id="GO:0005634">
    <property type="term" value="C:nucleus"/>
    <property type="evidence" value="ECO:0007669"/>
    <property type="project" value="TreeGrafter"/>
</dbReference>
<reference evidence="5" key="1">
    <citation type="journal article" date="2011" name="Genome Res.">
        <title>Phylogeny-wide analysis of social amoeba genomes highlights ancient origins for complex intercellular communication.</title>
        <authorList>
            <person name="Heidel A.J."/>
            <person name="Lawal H.M."/>
            <person name="Felder M."/>
            <person name="Schilde C."/>
            <person name="Helps N.R."/>
            <person name="Tunggal B."/>
            <person name="Rivero F."/>
            <person name="John U."/>
            <person name="Schleicher M."/>
            <person name="Eichinger L."/>
            <person name="Platzer M."/>
            <person name="Noegel A.A."/>
            <person name="Schaap P."/>
            <person name="Gloeckner G."/>
        </authorList>
    </citation>
    <scope>NUCLEOTIDE SEQUENCE [LARGE SCALE GENOMIC DNA]</scope>
    <source>
        <strain evidence="5">SH3</strain>
    </source>
</reference>
<dbReference type="Proteomes" id="UP000007797">
    <property type="component" value="Unassembled WGS sequence"/>
</dbReference>
<keyword evidence="2" id="KW-0433">Leucine-rich repeat</keyword>
<dbReference type="InterPro" id="IPR027038">
    <property type="entry name" value="RanGap"/>
</dbReference>
<evidence type="ECO:0000256" key="1">
    <source>
        <dbReference type="ARBA" id="ARBA00022468"/>
    </source>
</evidence>